<keyword evidence="3" id="KW-1185">Reference proteome</keyword>
<evidence type="ECO:0000256" key="1">
    <source>
        <dbReference type="SAM" id="MobiDB-lite"/>
    </source>
</evidence>
<comment type="caution">
    <text evidence="2">The sequence shown here is derived from an EMBL/GenBank/DDBJ whole genome shotgun (WGS) entry which is preliminary data.</text>
</comment>
<organism evidence="2 3">
    <name type="scientific">Caballeronia terrestris</name>
    <dbReference type="NCBI Taxonomy" id="1226301"/>
    <lineage>
        <taxon>Bacteria</taxon>
        <taxon>Pseudomonadati</taxon>
        <taxon>Pseudomonadota</taxon>
        <taxon>Betaproteobacteria</taxon>
        <taxon>Burkholderiales</taxon>
        <taxon>Burkholderiaceae</taxon>
        <taxon>Caballeronia</taxon>
    </lineage>
</organism>
<accession>A0A158L2M9</accession>
<dbReference type="EMBL" id="FCOL02000319">
    <property type="protein sequence ID" value="SAL87279.1"/>
    <property type="molecule type" value="Genomic_DNA"/>
</dbReference>
<protein>
    <submittedName>
        <fullName evidence="2">Uncharacterized protein</fullName>
    </submittedName>
</protein>
<reference evidence="2" key="1">
    <citation type="submission" date="2016-01" db="EMBL/GenBank/DDBJ databases">
        <authorList>
            <person name="Peeters C."/>
        </authorList>
    </citation>
    <scope>NUCLEOTIDE SEQUENCE [LARGE SCALE GENOMIC DNA]</scope>
    <source>
        <strain evidence="2">LMG 22937</strain>
    </source>
</reference>
<sequence length="189" mass="18926">MGSGASITARNTPAEVRTFKRTACLDGSLANADAAVIATTTGATPEAGAMLRPPGAPPSSSTSTPHNLMGIDPVVPSAICAYSEATPIGLRRRSATALSMVLHEAFGGAQANCDTSTVGSASRQCSAPHEPARAIVAASGRSSLMRPGIEGGATNGSEARYRNGRPGSTSNFAFASIPVIAEPPACAMA</sequence>
<proteinExistence type="predicted"/>
<dbReference type="Proteomes" id="UP000054925">
    <property type="component" value="Unassembled WGS sequence"/>
</dbReference>
<gene>
    <name evidence="2" type="ORF">AWB67_07378</name>
</gene>
<evidence type="ECO:0000313" key="2">
    <source>
        <dbReference type="EMBL" id="SAL87279.1"/>
    </source>
</evidence>
<evidence type="ECO:0000313" key="3">
    <source>
        <dbReference type="Proteomes" id="UP000054925"/>
    </source>
</evidence>
<name>A0A158L2M9_9BURK</name>
<dbReference type="AlphaFoldDB" id="A0A158L2M9"/>
<feature type="region of interest" description="Disordered" evidence="1">
    <location>
        <begin position="45"/>
        <end position="65"/>
    </location>
</feature>